<dbReference type="EMBL" id="LXQA011406011">
    <property type="protein sequence ID" value="MCI96095.1"/>
    <property type="molecule type" value="Genomic_DNA"/>
</dbReference>
<sequence length="59" mass="6815">MGLIKKARVPISSQRQERIGKINDKHVDRYCKPKKTVPPPPPQASTQFSDQQLLYHIMD</sequence>
<feature type="non-terminal residue" evidence="2">
    <location>
        <position position="59"/>
    </location>
</feature>
<proteinExistence type="predicted"/>
<keyword evidence="3" id="KW-1185">Reference proteome</keyword>
<reference evidence="2 3" key="1">
    <citation type="journal article" date="2018" name="Front. Plant Sci.">
        <title>Red Clover (Trifolium pratense) and Zigzag Clover (T. medium) - A Picture of Genomic Similarities and Differences.</title>
        <authorList>
            <person name="Dluhosova J."/>
            <person name="Istvanek J."/>
            <person name="Nedelnik J."/>
            <person name="Repkova J."/>
        </authorList>
    </citation>
    <scope>NUCLEOTIDE SEQUENCE [LARGE SCALE GENOMIC DNA]</scope>
    <source>
        <strain evidence="3">cv. 10/8</strain>
        <tissue evidence="2">Leaf</tissue>
    </source>
</reference>
<feature type="compositionally biased region" description="Basic and acidic residues" evidence="1">
    <location>
        <begin position="15"/>
        <end position="31"/>
    </location>
</feature>
<protein>
    <submittedName>
        <fullName evidence="2">Uncharacterized protein</fullName>
    </submittedName>
</protein>
<name>A0A392WB93_9FABA</name>
<accession>A0A392WB93</accession>
<feature type="region of interest" description="Disordered" evidence="1">
    <location>
        <begin position="1"/>
        <end position="51"/>
    </location>
</feature>
<evidence type="ECO:0000313" key="3">
    <source>
        <dbReference type="Proteomes" id="UP000265520"/>
    </source>
</evidence>
<organism evidence="2 3">
    <name type="scientific">Trifolium medium</name>
    <dbReference type="NCBI Taxonomy" id="97028"/>
    <lineage>
        <taxon>Eukaryota</taxon>
        <taxon>Viridiplantae</taxon>
        <taxon>Streptophyta</taxon>
        <taxon>Embryophyta</taxon>
        <taxon>Tracheophyta</taxon>
        <taxon>Spermatophyta</taxon>
        <taxon>Magnoliopsida</taxon>
        <taxon>eudicotyledons</taxon>
        <taxon>Gunneridae</taxon>
        <taxon>Pentapetalae</taxon>
        <taxon>rosids</taxon>
        <taxon>fabids</taxon>
        <taxon>Fabales</taxon>
        <taxon>Fabaceae</taxon>
        <taxon>Papilionoideae</taxon>
        <taxon>50 kb inversion clade</taxon>
        <taxon>NPAAA clade</taxon>
        <taxon>Hologalegina</taxon>
        <taxon>IRL clade</taxon>
        <taxon>Trifolieae</taxon>
        <taxon>Trifolium</taxon>
    </lineage>
</organism>
<comment type="caution">
    <text evidence="2">The sequence shown here is derived from an EMBL/GenBank/DDBJ whole genome shotgun (WGS) entry which is preliminary data.</text>
</comment>
<evidence type="ECO:0000313" key="2">
    <source>
        <dbReference type="EMBL" id="MCI96095.1"/>
    </source>
</evidence>
<dbReference type="AlphaFoldDB" id="A0A392WB93"/>
<evidence type="ECO:0000256" key="1">
    <source>
        <dbReference type="SAM" id="MobiDB-lite"/>
    </source>
</evidence>
<dbReference type="Proteomes" id="UP000265520">
    <property type="component" value="Unassembled WGS sequence"/>
</dbReference>